<dbReference type="AlphaFoldDB" id="A0A7K9CGP3"/>
<dbReference type="OrthoDB" id="9306952at2759"/>
<accession>A0A7K9CGP3</accession>
<proteinExistence type="predicted"/>
<dbReference type="EMBL" id="VWZI01020075">
    <property type="protein sequence ID" value="NXG51771.1"/>
    <property type="molecule type" value="Genomic_DNA"/>
</dbReference>
<comment type="caution">
    <text evidence="1">The sequence shown here is derived from an EMBL/GenBank/DDBJ whole genome shotgun (WGS) entry which is preliminary data.</text>
</comment>
<evidence type="ECO:0000313" key="1">
    <source>
        <dbReference type="EMBL" id="NXG51771.1"/>
    </source>
</evidence>
<keyword evidence="2" id="KW-1185">Reference proteome</keyword>
<organism evidence="1 2">
    <name type="scientific">Psilopogon haemacephalus</name>
    <name type="common">coppersmith barbet</name>
    <dbReference type="NCBI Taxonomy" id="2585815"/>
    <lineage>
        <taxon>Eukaryota</taxon>
        <taxon>Metazoa</taxon>
        <taxon>Chordata</taxon>
        <taxon>Craniata</taxon>
        <taxon>Vertebrata</taxon>
        <taxon>Euteleostomi</taxon>
        <taxon>Archelosauria</taxon>
        <taxon>Archosauria</taxon>
        <taxon>Dinosauria</taxon>
        <taxon>Saurischia</taxon>
        <taxon>Theropoda</taxon>
        <taxon>Coelurosauria</taxon>
        <taxon>Aves</taxon>
        <taxon>Neognathae</taxon>
        <taxon>Neoaves</taxon>
        <taxon>Telluraves</taxon>
        <taxon>Coraciimorphae</taxon>
        <taxon>Piciformes</taxon>
        <taxon>Megalaimidae</taxon>
        <taxon>Psilopogon</taxon>
    </lineage>
</organism>
<protein>
    <submittedName>
        <fullName evidence="1">ENV2 protein</fullName>
    </submittedName>
</protein>
<name>A0A7K9CGP3_9PICI</name>
<feature type="non-terminal residue" evidence="1">
    <location>
        <position position="70"/>
    </location>
</feature>
<dbReference type="Proteomes" id="UP000574528">
    <property type="component" value="Unassembled WGS sequence"/>
</dbReference>
<dbReference type="InterPro" id="IPR018154">
    <property type="entry name" value="TLV/ENV_coat_polyprotein"/>
</dbReference>
<reference evidence="1 2" key="1">
    <citation type="submission" date="2019-09" db="EMBL/GenBank/DDBJ databases">
        <title>Bird 10,000 Genomes (B10K) Project - Family phase.</title>
        <authorList>
            <person name="Zhang G."/>
        </authorList>
    </citation>
    <scope>NUCLEOTIDE SEQUENCE [LARGE SCALE GENOMIC DNA]</scope>
    <source>
        <strain evidence="1">B10K-DU-001-24</strain>
        <tissue evidence="1">Muscle</tissue>
    </source>
</reference>
<dbReference type="Pfam" id="PF00429">
    <property type="entry name" value="TLV_coat"/>
    <property type="match status" value="1"/>
</dbReference>
<sequence>SYLALNDTDPNKTEHCWLCYDVEPPFYEAVGLNGTYKKSNEPSLSECNWSSNDRKRITIQQVKGKGKCLG</sequence>
<evidence type="ECO:0000313" key="2">
    <source>
        <dbReference type="Proteomes" id="UP000574528"/>
    </source>
</evidence>
<feature type="non-terminal residue" evidence="1">
    <location>
        <position position="1"/>
    </location>
</feature>
<gene>
    <name evidence="1" type="primary">Fv4_3</name>
    <name evidence="1" type="ORF">PSIHAE_R15409</name>
</gene>